<dbReference type="Gene3D" id="3.30.420.10">
    <property type="entry name" value="Ribonuclease H-like superfamily/Ribonuclease H"/>
    <property type="match status" value="1"/>
</dbReference>
<proteinExistence type="predicted"/>
<accession>A0A1G2B7S3</accession>
<dbReference type="AlphaFoldDB" id="A0A1G2B7S3"/>
<evidence type="ECO:0000313" key="2">
    <source>
        <dbReference type="EMBL" id="OGY85268.1"/>
    </source>
</evidence>
<organism evidence="2 3">
    <name type="scientific">Candidatus Kerfeldbacteria bacterium RIFCSPHIGHO2_12_FULL_48_17</name>
    <dbReference type="NCBI Taxonomy" id="1798542"/>
    <lineage>
        <taxon>Bacteria</taxon>
        <taxon>Candidatus Kerfeldiibacteriota</taxon>
    </lineage>
</organism>
<dbReference type="InterPro" id="IPR036397">
    <property type="entry name" value="RNaseH_sf"/>
</dbReference>
<reference evidence="2 3" key="1">
    <citation type="journal article" date="2016" name="Nat. Commun.">
        <title>Thousands of microbial genomes shed light on interconnected biogeochemical processes in an aquifer system.</title>
        <authorList>
            <person name="Anantharaman K."/>
            <person name="Brown C.T."/>
            <person name="Hug L.A."/>
            <person name="Sharon I."/>
            <person name="Castelle C.J."/>
            <person name="Probst A.J."/>
            <person name="Thomas B.C."/>
            <person name="Singh A."/>
            <person name="Wilkins M.J."/>
            <person name="Karaoz U."/>
            <person name="Brodie E.L."/>
            <person name="Williams K.H."/>
            <person name="Hubbard S.S."/>
            <person name="Banfield J.F."/>
        </authorList>
    </citation>
    <scope>NUCLEOTIDE SEQUENCE [LARGE SCALE GENOMIC DNA]</scope>
</reference>
<dbReference type="SUPFAM" id="SSF53098">
    <property type="entry name" value="Ribonuclease H-like"/>
    <property type="match status" value="1"/>
</dbReference>
<name>A0A1G2B7S3_9BACT</name>
<dbReference type="InterPro" id="IPR012337">
    <property type="entry name" value="RNaseH-like_sf"/>
</dbReference>
<dbReference type="InterPro" id="IPR038720">
    <property type="entry name" value="YprB_RNase_H-like_dom"/>
</dbReference>
<evidence type="ECO:0000259" key="1">
    <source>
        <dbReference type="Pfam" id="PF13482"/>
    </source>
</evidence>
<dbReference type="EMBL" id="MHKD01000003">
    <property type="protein sequence ID" value="OGY85268.1"/>
    <property type="molecule type" value="Genomic_DNA"/>
</dbReference>
<evidence type="ECO:0000313" key="3">
    <source>
        <dbReference type="Proteomes" id="UP000176952"/>
    </source>
</evidence>
<gene>
    <name evidence="2" type="ORF">A3F54_00165</name>
</gene>
<feature type="domain" description="YprB ribonuclease H-like" evidence="1">
    <location>
        <begin position="41"/>
        <end position="166"/>
    </location>
</feature>
<sequence length="274" mass="31119">MTENRADTVGDRKIVIDLETKKTFDEVGGHHGNHHLLGISFAGVYSYSQKKYFGFYEKDLPALEKIMLAEKPMIIGFNTISFDNPVLQAYFKHCDISKLPQLDILAEIYKALGFRIKLDNVALATLGEGKSGSGLDAIKYFRTGNWEALTKYCMDDVRITKEVYEYGLRHGQLLYPGGGEIRSVKIPWGLKPTIRDLVYEAQSKHRKLKVKYWEFAAGDSKRQVKDTVIEAREVHGSQIKAFCNTEHAEKNIDMGHILEAELTNEEFAHQSTLL</sequence>
<dbReference type="GO" id="GO:0003676">
    <property type="term" value="F:nucleic acid binding"/>
    <property type="evidence" value="ECO:0007669"/>
    <property type="project" value="InterPro"/>
</dbReference>
<comment type="caution">
    <text evidence="2">The sequence shown here is derived from an EMBL/GenBank/DDBJ whole genome shotgun (WGS) entry which is preliminary data.</text>
</comment>
<dbReference type="Proteomes" id="UP000176952">
    <property type="component" value="Unassembled WGS sequence"/>
</dbReference>
<dbReference type="Pfam" id="PF13482">
    <property type="entry name" value="RNase_H_2"/>
    <property type="match status" value="1"/>
</dbReference>
<protein>
    <recommendedName>
        <fullName evidence="1">YprB ribonuclease H-like domain-containing protein</fullName>
    </recommendedName>
</protein>